<keyword evidence="3" id="KW-1185">Reference proteome</keyword>
<feature type="compositionally biased region" description="Basic and acidic residues" evidence="1">
    <location>
        <begin position="63"/>
        <end position="75"/>
    </location>
</feature>
<evidence type="ECO:0000313" key="3">
    <source>
        <dbReference type="Proteomes" id="UP000507470"/>
    </source>
</evidence>
<name>A0A6J8EDT7_MYTCO</name>
<evidence type="ECO:0000256" key="1">
    <source>
        <dbReference type="SAM" id="MobiDB-lite"/>
    </source>
</evidence>
<feature type="region of interest" description="Disordered" evidence="1">
    <location>
        <begin position="27"/>
        <end position="125"/>
    </location>
</feature>
<accession>A0A6J8EDT7</accession>
<dbReference type="AlphaFoldDB" id="A0A6J8EDT7"/>
<protein>
    <submittedName>
        <fullName evidence="2">Uncharacterized protein</fullName>
    </submittedName>
</protein>
<feature type="compositionally biased region" description="Low complexity" evidence="1">
    <location>
        <begin position="95"/>
        <end position="107"/>
    </location>
</feature>
<proteinExistence type="predicted"/>
<dbReference type="EMBL" id="CACVKT020008733">
    <property type="protein sequence ID" value="CAC5417231.1"/>
    <property type="molecule type" value="Genomic_DNA"/>
</dbReference>
<dbReference type="OrthoDB" id="10478392at2759"/>
<evidence type="ECO:0000313" key="2">
    <source>
        <dbReference type="EMBL" id="CAC5417231.1"/>
    </source>
</evidence>
<sequence length="184" mass="21243">MSSSDIKQELLRLGHVLDRYEEDLNIFNQQPKKRRRRSRRKRKPYCEPPLGADVTTGQEATDQIDRGDTSDKQDEQDGSTLPDTSGDTEADTEDNTTAPVNAPQQPTRLRRRRILPTPPRELPPRVRIRKPPAYLKDYITKQAIGQTSWLQKVECLTRQLKEGMFRGMENDITRTIIEIVKETS</sequence>
<reference evidence="2 3" key="1">
    <citation type="submission" date="2020-06" db="EMBL/GenBank/DDBJ databases">
        <authorList>
            <person name="Li R."/>
            <person name="Bekaert M."/>
        </authorList>
    </citation>
    <scope>NUCLEOTIDE SEQUENCE [LARGE SCALE GENOMIC DNA]</scope>
    <source>
        <strain evidence="3">wild</strain>
    </source>
</reference>
<dbReference type="Proteomes" id="UP000507470">
    <property type="component" value="Unassembled WGS sequence"/>
</dbReference>
<organism evidence="2 3">
    <name type="scientific">Mytilus coruscus</name>
    <name type="common">Sea mussel</name>
    <dbReference type="NCBI Taxonomy" id="42192"/>
    <lineage>
        <taxon>Eukaryota</taxon>
        <taxon>Metazoa</taxon>
        <taxon>Spiralia</taxon>
        <taxon>Lophotrochozoa</taxon>
        <taxon>Mollusca</taxon>
        <taxon>Bivalvia</taxon>
        <taxon>Autobranchia</taxon>
        <taxon>Pteriomorphia</taxon>
        <taxon>Mytilida</taxon>
        <taxon>Mytiloidea</taxon>
        <taxon>Mytilidae</taxon>
        <taxon>Mytilinae</taxon>
        <taxon>Mytilus</taxon>
    </lineage>
</organism>
<gene>
    <name evidence="2" type="ORF">MCOR_49765</name>
</gene>
<feature type="compositionally biased region" description="Basic residues" evidence="1">
    <location>
        <begin position="31"/>
        <end position="43"/>
    </location>
</feature>